<dbReference type="SUPFAM" id="SSF48317">
    <property type="entry name" value="Acid phosphatase/Vanadium-dependent haloperoxidase"/>
    <property type="match status" value="1"/>
</dbReference>
<evidence type="ECO:0000256" key="6">
    <source>
        <dbReference type="SAM" id="Phobius"/>
    </source>
</evidence>
<gene>
    <name evidence="8" type="ORF">D9756_002319</name>
</gene>
<dbReference type="Proteomes" id="UP000559027">
    <property type="component" value="Unassembled WGS sequence"/>
</dbReference>
<dbReference type="CDD" id="cd03390">
    <property type="entry name" value="PAP2_containing_1_like"/>
    <property type="match status" value="1"/>
</dbReference>
<evidence type="ECO:0000259" key="7">
    <source>
        <dbReference type="SMART" id="SM00014"/>
    </source>
</evidence>
<dbReference type="GO" id="GO:0016020">
    <property type="term" value="C:membrane"/>
    <property type="evidence" value="ECO:0007669"/>
    <property type="project" value="UniProtKB-SubCell"/>
</dbReference>
<dbReference type="SMART" id="SM00014">
    <property type="entry name" value="acidPPc"/>
    <property type="match status" value="1"/>
</dbReference>
<dbReference type="InterPro" id="IPR000326">
    <property type="entry name" value="PAP2/HPO"/>
</dbReference>
<dbReference type="GO" id="GO:0006644">
    <property type="term" value="P:phospholipid metabolic process"/>
    <property type="evidence" value="ECO:0007669"/>
    <property type="project" value="InterPro"/>
</dbReference>
<feature type="domain" description="Phosphatidic acid phosphatase type 2/haloperoxidase" evidence="7">
    <location>
        <begin position="115"/>
        <end position="259"/>
    </location>
</feature>
<organism evidence="8 9">
    <name type="scientific">Leucocoprinus leucothites</name>
    <dbReference type="NCBI Taxonomy" id="201217"/>
    <lineage>
        <taxon>Eukaryota</taxon>
        <taxon>Fungi</taxon>
        <taxon>Dikarya</taxon>
        <taxon>Basidiomycota</taxon>
        <taxon>Agaricomycotina</taxon>
        <taxon>Agaricomycetes</taxon>
        <taxon>Agaricomycetidae</taxon>
        <taxon>Agaricales</taxon>
        <taxon>Agaricineae</taxon>
        <taxon>Agaricaceae</taxon>
        <taxon>Leucocoprinus</taxon>
    </lineage>
</organism>
<keyword evidence="4 6" id="KW-1133">Transmembrane helix</keyword>
<dbReference type="AlphaFoldDB" id="A0A8H5LMA3"/>
<feature type="transmembrane region" description="Helical" evidence="6">
    <location>
        <begin position="83"/>
        <end position="105"/>
    </location>
</feature>
<evidence type="ECO:0000256" key="5">
    <source>
        <dbReference type="ARBA" id="ARBA00023136"/>
    </source>
</evidence>
<keyword evidence="3 6" id="KW-0812">Transmembrane</keyword>
<dbReference type="PANTHER" id="PTHR10165">
    <property type="entry name" value="LIPID PHOSPHATE PHOSPHATASE"/>
    <property type="match status" value="1"/>
</dbReference>
<dbReference type="PANTHER" id="PTHR10165:SF35">
    <property type="entry name" value="RE23632P"/>
    <property type="match status" value="1"/>
</dbReference>
<feature type="transmembrane region" description="Helical" evidence="6">
    <location>
        <begin position="179"/>
        <end position="203"/>
    </location>
</feature>
<keyword evidence="9" id="KW-1185">Reference proteome</keyword>
<dbReference type="GO" id="GO:0046839">
    <property type="term" value="P:phospholipid dephosphorylation"/>
    <property type="evidence" value="ECO:0007669"/>
    <property type="project" value="TreeGrafter"/>
</dbReference>
<dbReference type="GO" id="GO:0008195">
    <property type="term" value="F:phosphatidate phosphatase activity"/>
    <property type="evidence" value="ECO:0007669"/>
    <property type="project" value="TreeGrafter"/>
</dbReference>
<evidence type="ECO:0000256" key="3">
    <source>
        <dbReference type="ARBA" id="ARBA00022692"/>
    </source>
</evidence>
<keyword evidence="5 6" id="KW-0472">Membrane</keyword>
<accession>A0A8H5LMA3</accession>
<name>A0A8H5LMA3_9AGAR</name>
<evidence type="ECO:0000256" key="4">
    <source>
        <dbReference type="ARBA" id="ARBA00022989"/>
    </source>
</evidence>
<evidence type="ECO:0000256" key="1">
    <source>
        <dbReference type="ARBA" id="ARBA00004141"/>
    </source>
</evidence>
<evidence type="ECO:0000313" key="9">
    <source>
        <dbReference type="Proteomes" id="UP000559027"/>
    </source>
</evidence>
<reference evidence="8 9" key="1">
    <citation type="journal article" date="2020" name="ISME J.">
        <title>Uncovering the hidden diversity of litter-decomposition mechanisms in mushroom-forming fungi.</title>
        <authorList>
            <person name="Floudas D."/>
            <person name="Bentzer J."/>
            <person name="Ahren D."/>
            <person name="Johansson T."/>
            <person name="Persson P."/>
            <person name="Tunlid A."/>
        </authorList>
    </citation>
    <scope>NUCLEOTIDE SEQUENCE [LARGE SCALE GENOMIC DNA]</scope>
    <source>
        <strain evidence="8 9">CBS 146.42</strain>
    </source>
</reference>
<comment type="subcellular location">
    <subcellularLocation>
        <location evidence="1">Membrane</location>
        <topology evidence="1">Multi-pass membrane protein</topology>
    </subcellularLocation>
</comment>
<sequence length="308" mass="34790">MISGATKRYFGQDSLEWFNRLYLLDWCDLFNFDGSKTQLKDCCRICVGLLWFFSYVISFWPVFERDFSLKDETISHPHKSSQIGSTLNFSIALFIPLIILVVAGCMKRSLLEIHHGALALLASRGLARLVTEYLKHKLGRLRPDFLARCKWDKAAKLCTGKASKILDGRKSFPSGHSSTAFAGMVFLTLWIAGQTAALCPAAIPPVKWLPSRLMSFIIALIPLFWATHVAVTRVEDYRHHKEDVIVGSLIGTISAIICYLLFWPSPIHSESFSTSATTEPRHLYEARYRPGRAYELTAVDDENIINNV</sequence>
<dbReference type="Gene3D" id="1.20.144.10">
    <property type="entry name" value="Phosphatidic acid phosphatase type 2/haloperoxidase"/>
    <property type="match status" value="1"/>
</dbReference>
<comment type="similarity">
    <text evidence="2">Belongs to the PA-phosphatase related phosphoesterase family.</text>
</comment>
<feature type="transmembrane region" description="Helical" evidence="6">
    <location>
        <begin position="45"/>
        <end position="63"/>
    </location>
</feature>
<dbReference type="EMBL" id="JAACJO010000002">
    <property type="protein sequence ID" value="KAF5362363.1"/>
    <property type="molecule type" value="Genomic_DNA"/>
</dbReference>
<evidence type="ECO:0000256" key="2">
    <source>
        <dbReference type="ARBA" id="ARBA00008816"/>
    </source>
</evidence>
<feature type="transmembrane region" description="Helical" evidence="6">
    <location>
        <begin position="209"/>
        <end position="232"/>
    </location>
</feature>
<evidence type="ECO:0000313" key="8">
    <source>
        <dbReference type="EMBL" id="KAF5362363.1"/>
    </source>
</evidence>
<comment type="caution">
    <text evidence="8">The sequence shown here is derived from an EMBL/GenBank/DDBJ whole genome shotgun (WGS) entry which is preliminary data.</text>
</comment>
<dbReference type="InterPro" id="IPR036938">
    <property type="entry name" value="PAP2/HPO_sf"/>
</dbReference>
<dbReference type="OrthoDB" id="10030083at2759"/>
<proteinExistence type="inferred from homology"/>
<dbReference type="Pfam" id="PF01569">
    <property type="entry name" value="PAP2"/>
    <property type="match status" value="1"/>
</dbReference>
<feature type="transmembrane region" description="Helical" evidence="6">
    <location>
        <begin position="244"/>
        <end position="263"/>
    </location>
</feature>
<protein>
    <recommendedName>
        <fullName evidence="7">Phosphatidic acid phosphatase type 2/haloperoxidase domain-containing protein</fullName>
    </recommendedName>
</protein>
<dbReference type="InterPro" id="IPR043216">
    <property type="entry name" value="PAP-like"/>
</dbReference>